<organism evidence="1">
    <name type="scientific">marine sediment metagenome</name>
    <dbReference type="NCBI Taxonomy" id="412755"/>
    <lineage>
        <taxon>unclassified sequences</taxon>
        <taxon>metagenomes</taxon>
        <taxon>ecological metagenomes</taxon>
    </lineage>
</organism>
<dbReference type="AlphaFoldDB" id="X0TWN6"/>
<gene>
    <name evidence="1" type="ORF">S01H1_27663</name>
</gene>
<comment type="caution">
    <text evidence="1">The sequence shown here is derived from an EMBL/GenBank/DDBJ whole genome shotgun (WGS) entry which is preliminary data.</text>
</comment>
<name>X0TWN6_9ZZZZ</name>
<sequence>NLFDGKVKEGGKFIISKAELDVIPAFIKEDSVIPFNLSSDFKLFSHIGNEVEIQNLCLIINLTELAKFTFNEGSGFKGSIRAVKKGKITRIDIKDIAYDYSLRVYSNGIPVKVFADNVVMQNKKGFKKGSWSICENVILIIPDEITKNIKIEYK</sequence>
<reference evidence="1" key="1">
    <citation type="journal article" date="2014" name="Front. Microbiol.">
        <title>High frequency of phylogenetically diverse reductive dehalogenase-homologous genes in deep subseafloor sedimentary metagenomes.</title>
        <authorList>
            <person name="Kawai M."/>
            <person name="Futagami T."/>
            <person name="Toyoda A."/>
            <person name="Takaki Y."/>
            <person name="Nishi S."/>
            <person name="Hori S."/>
            <person name="Arai W."/>
            <person name="Tsubouchi T."/>
            <person name="Morono Y."/>
            <person name="Uchiyama I."/>
            <person name="Ito T."/>
            <person name="Fujiyama A."/>
            <person name="Inagaki F."/>
            <person name="Takami H."/>
        </authorList>
    </citation>
    <scope>NUCLEOTIDE SEQUENCE</scope>
    <source>
        <strain evidence="1">Expedition CK06-06</strain>
    </source>
</reference>
<proteinExistence type="predicted"/>
<accession>X0TWN6</accession>
<dbReference type="Gene3D" id="2.60.40.1180">
    <property type="entry name" value="Golgi alpha-mannosidase II"/>
    <property type="match status" value="1"/>
</dbReference>
<evidence type="ECO:0000313" key="1">
    <source>
        <dbReference type="EMBL" id="GAF91591.1"/>
    </source>
</evidence>
<dbReference type="InterPro" id="IPR013780">
    <property type="entry name" value="Glyco_hydro_b"/>
</dbReference>
<protein>
    <submittedName>
        <fullName evidence="1">Uncharacterized protein</fullName>
    </submittedName>
</protein>
<feature type="non-terminal residue" evidence="1">
    <location>
        <position position="1"/>
    </location>
</feature>
<dbReference type="EMBL" id="BARS01016864">
    <property type="protein sequence ID" value="GAF91591.1"/>
    <property type="molecule type" value="Genomic_DNA"/>
</dbReference>